<evidence type="ECO:0000313" key="3">
    <source>
        <dbReference type="RefSeq" id="XP_022305752.1"/>
    </source>
</evidence>
<dbReference type="PANTHER" id="PTHR45713">
    <property type="entry name" value="FTP DOMAIN-CONTAINING PROTEIN"/>
    <property type="match status" value="1"/>
</dbReference>
<dbReference type="RefSeq" id="XP_022305752.1">
    <property type="nucleotide sequence ID" value="XM_022450044.1"/>
</dbReference>
<reference evidence="3" key="1">
    <citation type="submission" date="2025-08" db="UniProtKB">
        <authorList>
            <consortium name="RefSeq"/>
        </authorList>
    </citation>
    <scope>IDENTIFICATION</scope>
    <source>
        <tissue evidence="3">Whole sample</tissue>
    </source>
</reference>
<organism evidence="2 3">
    <name type="scientific">Crassostrea virginica</name>
    <name type="common">Eastern oyster</name>
    <dbReference type="NCBI Taxonomy" id="6565"/>
    <lineage>
        <taxon>Eukaryota</taxon>
        <taxon>Metazoa</taxon>
        <taxon>Spiralia</taxon>
        <taxon>Lophotrochozoa</taxon>
        <taxon>Mollusca</taxon>
        <taxon>Bivalvia</taxon>
        <taxon>Autobranchia</taxon>
        <taxon>Pteriomorphia</taxon>
        <taxon>Ostreida</taxon>
        <taxon>Ostreoidea</taxon>
        <taxon>Ostreidae</taxon>
        <taxon>Crassostrea</taxon>
    </lineage>
</organism>
<dbReference type="OrthoDB" id="6610399at2759"/>
<dbReference type="SUPFAM" id="SSF49785">
    <property type="entry name" value="Galactose-binding domain-like"/>
    <property type="match status" value="1"/>
</dbReference>
<dbReference type="InterPro" id="IPR051941">
    <property type="entry name" value="BG_Antigen-Binding_Lectin"/>
</dbReference>
<gene>
    <name evidence="3" type="primary">LOC111112514</name>
</gene>
<evidence type="ECO:0000256" key="1">
    <source>
        <dbReference type="SAM" id="SignalP"/>
    </source>
</evidence>
<protein>
    <submittedName>
        <fullName evidence="3">Delta-like protein A</fullName>
    </submittedName>
</protein>
<dbReference type="InterPro" id="IPR002049">
    <property type="entry name" value="LE_dom"/>
</dbReference>
<sequence>MVLLLYCILAFLLCLTVQAYENLALHQPAWQESSYRSNTGAERAVDGKYTNMHVYGGQCAVLKTWQQTAEWRVDLGGVKNIHHVCLHYPARYPKNTFLGFSVYISNTRNKEDGLLCFRDTNFTTTTIPNPVNITCLYHGRYVIYYNNRTHPPYPEGYSTYAYLFLCEVEVYGCPSPGYYGKNCSLKCPRNCQDGYCDSGEGTCSACKPGFMGRRCDRECMVGFHGVNCLQICSMTCGIPGNCDRITGYCNGGCQRGRRGVRCEEEHST</sequence>
<keyword evidence="2" id="KW-1185">Reference proteome</keyword>
<dbReference type="InterPro" id="IPR008979">
    <property type="entry name" value="Galactose-bd-like_sf"/>
</dbReference>
<dbReference type="Proteomes" id="UP000694844">
    <property type="component" value="Chromosome 9"/>
</dbReference>
<feature type="signal peptide" evidence="1">
    <location>
        <begin position="1"/>
        <end position="19"/>
    </location>
</feature>
<dbReference type="Gene3D" id="2.60.120.260">
    <property type="entry name" value="Galactose-binding domain-like"/>
    <property type="match status" value="1"/>
</dbReference>
<dbReference type="KEGG" id="cvn:111112514"/>
<dbReference type="Gene3D" id="2.170.300.10">
    <property type="entry name" value="Tie2 ligand-binding domain superfamily"/>
    <property type="match status" value="1"/>
</dbReference>
<feature type="chain" id="PRO_5034955897" evidence="1">
    <location>
        <begin position="20"/>
        <end position="268"/>
    </location>
</feature>
<dbReference type="GeneID" id="111112514"/>
<proteinExistence type="predicted"/>
<dbReference type="AlphaFoldDB" id="A0A8B8BQY9"/>
<keyword evidence="1" id="KW-0732">Signal</keyword>
<accession>A0A8B8BQY9</accession>
<dbReference type="CDD" id="cd00055">
    <property type="entry name" value="EGF_Lam"/>
    <property type="match status" value="1"/>
</dbReference>
<name>A0A8B8BQY9_CRAVI</name>
<evidence type="ECO:0000313" key="2">
    <source>
        <dbReference type="Proteomes" id="UP000694844"/>
    </source>
</evidence>
<dbReference type="PANTHER" id="PTHR45713:SF6">
    <property type="entry name" value="F5_8 TYPE C DOMAIN-CONTAINING PROTEIN"/>
    <property type="match status" value="1"/>
</dbReference>